<feature type="compositionally biased region" description="Polar residues" evidence="1">
    <location>
        <begin position="26"/>
        <end position="37"/>
    </location>
</feature>
<gene>
    <name evidence="2" type="ORF">WJX72_000783</name>
</gene>
<sequence>MWAACGDKAHNDQKSDQRSEALATLRSHNTSLPSLQGQPIKGQVVQVDKHSVTIDTGFKTNAKFYKRGLQLSQLVSSTDKSVRESQHDFRIGDVLQFVINEPFHIYQMTEANHNVVVVDPKMMAPGSRPVGT</sequence>
<protein>
    <submittedName>
        <fullName evidence="2">Uncharacterized protein</fullName>
    </submittedName>
</protein>
<comment type="caution">
    <text evidence="2">The sequence shown here is derived from an EMBL/GenBank/DDBJ whole genome shotgun (WGS) entry which is preliminary data.</text>
</comment>
<evidence type="ECO:0000313" key="2">
    <source>
        <dbReference type="EMBL" id="KAK9817696.1"/>
    </source>
</evidence>
<keyword evidence="3" id="KW-1185">Reference proteome</keyword>
<reference evidence="2 3" key="1">
    <citation type="journal article" date="2024" name="Nat. Commun.">
        <title>Phylogenomics reveals the evolutionary origins of lichenization in chlorophyte algae.</title>
        <authorList>
            <person name="Puginier C."/>
            <person name="Libourel C."/>
            <person name="Otte J."/>
            <person name="Skaloud P."/>
            <person name="Haon M."/>
            <person name="Grisel S."/>
            <person name="Petersen M."/>
            <person name="Berrin J.G."/>
            <person name="Delaux P.M."/>
            <person name="Dal Grande F."/>
            <person name="Keller J."/>
        </authorList>
    </citation>
    <scope>NUCLEOTIDE SEQUENCE [LARGE SCALE GENOMIC DNA]</scope>
    <source>
        <strain evidence="2 3">SAG 2043</strain>
    </source>
</reference>
<organism evidence="2 3">
    <name type="scientific">[Myrmecia] bisecta</name>
    <dbReference type="NCBI Taxonomy" id="41462"/>
    <lineage>
        <taxon>Eukaryota</taxon>
        <taxon>Viridiplantae</taxon>
        <taxon>Chlorophyta</taxon>
        <taxon>core chlorophytes</taxon>
        <taxon>Trebouxiophyceae</taxon>
        <taxon>Trebouxiales</taxon>
        <taxon>Trebouxiaceae</taxon>
        <taxon>Myrmecia</taxon>
    </lineage>
</organism>
<accession>A0AAW1Q9K0</accession>
<evidence type="ECO:0000256" key="1">
    <source>
        <dbReference type="SAM" id="MobiDB-lite"/>
    </source>
</evidence>
<dbReference type="AlphaFoldDB" id="A0AAW1Q9K0"/>
<name>A0AAW1Q9K0_9CHLO</name>
<evidence type="ECO:0000313" key="3">
    <source>
        <dbReference type="Proteomes" id="UP001489004"/>
    </source>
</evidence>
<feature type="region of interest" description="Disordered" evidence="1">
    <location>
        <begin position="1"/>
        <end position="37"/>
    </location>
</feature>
<proteinExistence type="predicted"/>
<feature type="compositionally biased region" description="Basic and acidic residues" evidence="1">
    <location>
        <begin position="7"/>
        <end position="19"/>
    </location>
</feature>
<dbReference type="Proteomes" id="UP001489004">
    <property type="component" value="Unassembled WGS sequence"/>
</dbReference>
<dbReference type="EMBL" id="JALJOR010000004">
    <property type="protein sequence ID" value="KAK9817696.1"/>
    <property type="molecule type" value="Genomic_DNA"/>
</dbReference>